<reference evidence="1 2" key="1">
    <citation type="submission" date="2023-09" db="EMBL/GenBank/DDBJ databases">
        <authorList>
            <person name="Wang M."/>
        </authorList>
    </citation>
    <scope>NUCLEOTIDE SEQUENCE [LARGE SCALE GENOMIC DNA]</scope>
    <source>
        <strain evidence="1">GT-2023</strain>
        <tissue evidence="1">Liver</tissue>
    </source>
</reference>
<proteinExistence type="predicted"/>
<sequence length="75" mass="8039">MCSHTEYGGTVRDASRFPPIIHSMSTTPTQAAVCLDTSGLPPSLRVLESPLFRSTGWVSPQEGAHLPHLSDFSTA</sequence>
<organism evidence="1 2">
    <name type="scientific">Cirrhinus molitorella</name>
    <name type="common">mud carp</name>
    <dbReference type="NCBI Taxonomy" id="172907"/>
    <lineage>
        <taxon>Eukaryota</taxon>
        <taxon>Metazoa</taxon>
        <taxon>Chordata</taxon>
        <taxon>Craniata</taxon>
        <taxon>Vertebrata</taxon>
        <taxon>Euteleostomi</taxon>
        <taxon>Actinopterygii</taxon>
        <taxon>Neopterygii</taxon>
        <taxon>Teleostei</taxon>
        <taxon>Ostariophysi</taxon>
        <taxon>Cypriniformes</taxon>
        <taxon>Cyprinidae</taxon>
        <taxon>Labeoninae</taxon>
        <taxon>Labeonini</taxon>
        <taxon>Cirrhinus</taxon>
    </lineage>
</organism>
<evidence type="ECO:0000313" key="1">
    <source>
        <dbReference type="EMBL" id="KAL1265397.1"/>
    </source>
</evidence>
<dbReference type="Proteomes" id="UP001558613">
    <property type="component" value="Unassembled WGS sequence"/>
</dbReference>
<keyword evidence="2" id="KW-1185">Reference proteome</keyword>
<name>A0ABR3MLA4_9TELE</name>
<dbReference type="EMBL" id="JAYMGO010000011">
    <property type="protein sequence ID" value="KAL1265397.1"/>
    <property type="molecule type" value="Genomic_DNA"/>
</dbReference>
<accession>A0ABR3MLA4</accession>
<comment type="caution">
    <text evidence="1">The sequence shown here is derived from an EMBL/GenBank/DDBJ whole genome shotgun (WGS) entry which is preliminary data.</text>
</comment>
<evidence type="ECO:0000313" key="2">
    <source>
        <dbReference type="Proteomes" id="UP001558613"/>
    </source>
</evidence>
<protein>
    <submittedName>
        <fullName evidence="1">Uncharacterized protein</fullName>
    </submittedName>
</protein>
<gene>
    <name evidence="1" type="ORF">QQF64_003424</name>
</gene>